<name>A0A3E3EBU9_9FIRM</name>
<dbReference type="InterPro" id="IPR003724">
    <property type="entry name" value="CblAdoTrfase_CobA"/>
</dbReference>
<dbReference type="PIRSF" id="PIRSF015617">
    <property type="entry name" value="Adensltrnsf_CobA"/>
    <property type="match status" value="1"/>
</dbReference>
<dbReference type="GO" id="GO:0005524">
    <property type="term" value="F:ATP binding"/>
    <property type="evidence" value="ECO:0007669"/>
    <property type="project" value="InterPro"/>
</dbReference>
<dbReference type="GeneID" id="64195022"/>
<gene>
    <name evidence="1" type="ORF">DXB93_11120</name>
</gene>
<sequence>MIQCYYGNGKGKTTAAVGQALRMAGADKKVLFLQFLKDGDSSEIKMLKKCGIKVLYAKMPQMFIDMHDPEMIKLVSRLEDELFEQIDESYEGIVLDEILDAIALNLLNEGKVYDCLVSLKETHEVILTGRQPSHKLKPILDYSSEIKKHKHPYDKGIKARKGIEF</sequence>
<evidence type="ECO:0000313" key="1">
    <source>
        <dbReference type="EMBL" id="RGD84379.1"/>
    </source>
</evidence>
<protein>
    <submittedName>
        <fullName evidence="1">Cob(I)yrinic acid a c-diamide adenosyltransferase</fullName>
    </submittedName>
</protein>
<dbReference type="AlphaFoldDB" id="A0A3E3EBU9"/>
<comment type="caution">
    <text evidence="1">The sequence shown here is derived from an EMBL/GenBank/DDBJ whole genome shotgun (WGS) entry which is preliminary data.</text>
</comment>
<keyword evidence="1" id="KW-0808">Transferase</keyword>
<organism evidence="1 2">
    <name type="scientific">Thomasclavelia ramosa</name>
    <dbReference type="NCBI Taxonomy" id="1547"/>
    <lineage>
        <taxon>Bacteria</taxon>
        <taxon>Bacillati</taxon>
        <taxon>Bacillota</taxon>
        <taxon>Erysipelotrichia</taxon>
        <taxon>Erysipelotrichales</taxon>
        <taxon>Coprobacillaceae</taxon>
        <taxon>Thomasclavelia</taxon>
    </lineage>
</organism>
<dbReference type="PANTHER" id="PTHR46638:SF1">
    <property type="entry name" value="CORRINOID ADENOSYLTRANSFERASE"/>
    <property type="match status" value="1"/>
</dbReference>
<dbReference type="GO" id="GO:0009236">
    <property type="term" value="P:cobalamin biosynthetic process"/>
    <property type="evidence" value="ECO:0007669"/>
    <property type="project" value="InterPro"/>
</dbReference>
<dbReference type="GO" id="GO:0008817">
    <property type="term" value="F:corrinoid adenosyltransferase activity"/>
    <property type="evidence" value="ECO:0007669"/>
    <property type="project" value="InterPro"/>
</dbReference>
<dbReference type="PANTHER" id="PTHR46638">
    <property type="entry name" value="CORRINOID ADENOSYLTRANSFERASE"/>
    <property type="match status" value="1"/>
</dbReference>
<evidence type="ECO:0000313" key="2">
    <source>
        <dbReference type="Proteomes" id="UP000261032"/>
    </source>
</evidence>
<dbReference type="SUPFAM" id="SSF52540">
    <property type="entry name" value="P-loop containing nucleoside triphosphate hydrolases"/>
    <property type="match status" value="1"/>
</dbReference>
<dbReference type="Gene3D" id="3.40.50.300">
    <property type="entry name" value="P-loop containing nucleotide triphosphate hydrolases"/>
    <property type="match status" value="1"/>
</dbReference>
<dbReference type="Proteomes" id="UP000261032">
    <property type="component" value="Unassembled WGS sequence"/>
</dbReference>
<dbReference type="EMBL" id="QUSL01000017">
    <property type="protein sequence ID" value="RGD84379.1"/>
    <property type="molecule type" value="Genomic_DNA"/>
</dbReference>
<dbReference type="InterPro" id="IPR027417">
    <property type="entry name" value="P-loop_NTPase"/>
</dbReference>
<reference evidence="1 2" key="1">
    <citation type="submission" date="2018-08" db="EMBL/GenBank/DDBJ databases">
        <title>A genome reference for cultivated species of the human gut microbiota.</title>
        <authorList>
            <person name="Zou Y."/>
            <person name="Xue W."/>
            <person name="Luo G."/>
        </authorList>
    </citation>
    <scope>NUCLEOTIDE SEQUENCE [LARGE SCALE GENOMIC DNA]</scope>
    <source>
        <strain evidence="1 2">OM06-4</strain>
    </source>
</reference>
<dbReference type="Pfam" id="PF02572">
    <property type="entry name" value="CobA_CobO_BtuR"/>
    <property type="match status" value="1"/>
</dbReference>
<proteinExistence type="predicted"/>
<dbReference type="RefSeq" id="WP_003536248.1">
    <property type="nucleotide sequence ID" value="NZ_AP031443.1"/>
</dbReference>
<accession>A0A3E3EBU9</accession>